<proteinExistence type="predicted"/>
<evidence type="ECO:0000313" key="2">
    <source>
        <dbReference type="EMBL" id="BCB84860.1"/>
    </source>
</evidence>
<dbReference type="RefSeq" id="WP_173156248.1">
    <property type="nucleotide sequence ID" value="NZ_AP022871.1"/>
</dbReference>
<feature type="transmembrane region" description="Helical" evidence="1">
    <location>
        <begin position="102"/>
        <end position="123"/>
    </location>
</feature>
<name>A0A6F8YFL5_9ACTN</name>
<keyword evidence="1" id="KW-0472">Membrane</keyword>
<protein>
    <submittedName>
        <fullName evidence="2">Uncharacterized protein</fullName>
    </submittedName>
</protein>
<feature type="transmembrane region" description="Helical" evidence="1">
    <location>
        <begin position="71"/>
        <end position="90"/>
    </location>
</feature>
<sequence length="157" mass="17252">MGQFGFSLVGAVFLLALFVPNVVWSRTAKPAGYDAGGEDRVLRIAERAGQVLTTTTSLIFTDTNLRHWSPWSWWLVAATAAMALYELSWARYFRSRQSLNDFYRSLLGVPIPLAVLPVAAFLLLGIYGLLLPLIAAAAVLGVGHIGIHLQHRRALHP</sequence>
<keyword evidence="1" id="KW-1133">Transmembrane helix</keyword>
<gene>
    <name evidence="2" type="ORF">Psuf_021730</name>
</gene>
<reference evidence="2 3" key="1">
    <citation type="submission" date="2020-03" db="EMBL/GenBank/DDBJ databases">
        <title>Whole genome shotgun sequence of Phytohabitans suffuscus NBRC 105367.</title>
        <authorList>
            <person name="Komaki H."/>
            <person name="Tamura T."/>
        </authorList>
    </citation>
    <scope>NUCLEOTIDE SEQUENCE [LARGE SCALE GENOMIC DNA]</scope>
    <source>
        <strain evidence="2 3">NBRC 105367</strain>
    </source>
</reference>
<keyword evidence="3" id="KW-1185">Reference proteome</keyword>
<dbReference type="EMBL" id="AP022871">
    <property type="protein sequence ID" value="BCB84860.1"/>
    <property type="molecule type" value="Genomic_DNA"/>
</dbReference>
<accession>A0A6F8YFL5</accession>
<evidence type="ECO:0000256" key="1">
    <source>
        <dbReference type="SAM" id="Phobius"/>
    </source>
</evidence>
<organism evidence="2 3">
    <name type="scientific">Phytohabitans suffuscus</name>
    <dbReference type="NCBI Taxonomy" id="624315"/>
    <lineage>
        <taxon>Bacteria</taxon>
        <taxon>Bacillati</taxon>
        <taxon>Actinomycetota</taxon>
        <taxon>Actinomycetes</taxon>
        <taxon>Micromonosporales</taxon>
        <taxon>Micromonosporaceae</taxon>
    </lineage>
</organism>
<keyword evidence="1" id="KW-0812">Transmembrane</keyword>
<dbReference type="AlphaFoldDB" id="A0A6F8YFL5"/>
<reference evidence="2 3" key="2">
    <citation type="submission" date="2020-03" db="EMBL/GenBank/DDBJ databases">
        <authorList>
            <person name="Ichikawa N."/>
            <person name="Kimura A."/>
            <person name="Kitahashi Y."/>
            <person name="Uohara A."/>
        </authorList>
    </citation>
    <scope>NUCLEOTIDE SEQUENCE [LARGE SCALE GENOMIC DNA]</scope>
    <source>
        <strain evidence="2 3">NBRC 105367</strain>
    </source>
</reference>
<dbReference type="KEGG" id="psuu:Psuf_021730"/>
<dbReference type="Proteomes" id="UP000503011">
    <property type="component" value="Chromosome"/>
</dbReference>
<evidence type="ECO:0000313" key="3">
    <source>
        <dbReference type="Proteomes" id="UP000503011"/>
    </source>
</evidence>
<feature type="transmembrane region" description="Helical" evidence="1">
    <location>
        <begin position="129"/>
        <end position="149"/>
    </location>
</feature>